<dbReference type="Proteomes" id="UP000504618">
    <property type="component" value="Unplaced"/>
</dbReference>
<feature type="signal peptide" evidence="1">
    <location>
        <begin position="1"/>
        <end position="26"/>
    </location>
</feature>
<dbReference type="RefSeq" id="XP_024867629.1">
    <property type="nucleotide sequence ID" value="XM_025011861.1"/>
</dbReference>
<dbReference type="GO" id="GO:0005576">
    <property type="term" value="C:extracellular region"/>
    <property type="evidence" value="ECO:0007669"/>
    <property type="project" value="InterPro"/>
</dbReference>
<dbReference type="GO" id="GO:0008061">
    <property type="term" value="F:chitin binding"/>
    <property type="evidence" value="ECO:0007669"/>
    <property type="project" value="InterPro"/>
</dbReference>
<dbReference type="SUPFAM" id="SSF57625">
    <property type="entry name" value="Invertebrate chitin-binding proteins"/>
    <property type="match status" value="1"/>
</dbReference>
<dbReference type="PROSITE" id="PS50940">
    <property type="entry name" value="CHIT_BIND_II"/>
    <property type="match status" value="1"/>
</dbReference>
<proteinExistence type="predicted"/>
<keyword evidence="3" id="KW-1185">Reference proteome</keyword>
<evidence type="ECO:0000313" key="4">
    <source>
        <dbReference type="RefSeq" id="XP_024867629.1"/>
    </source>
</evidence>
<dbReference type="OrthoDB" id="6020543at2759"/>
<keyword evidence="1" id="KW-0732">Signal</keyword>
<accession>A0A6J1PDM5</accession>
<sequence>MIFIFKMKSHAVLFCLILCTAPFVLTQSDATVLPYPNDCSKFQQCDASGCFVMSCGRGTEFNPAIGTCDYPLRDRTGCGNRG</sequence>
<feature type="domain" description="Chitin-binding type-2" evidence="2">
    <location>
        <begin position="16"/>
        <end position="80"/>
    </location>
</feature>
<evidence type="ECO:0000256" key="1">
    <source>
        <dbReference type="SAM" id="SignalP"/>
    </source>
</evidence>
<dbReference type="InterPro" id="IPR002557">
    <property type="entry name" value="Chitin-bd_dom"/>
</dbReference>
<dbReference type="Gene3D" id="2.170.140.10">
    <property type="entry name" value="Chitin binding domain"/>
    <property type="match status" value="1"/>
</dbReference>
<name>A0A6J1PDM5_9HYME</name>
<protein>
    <submittedName>
        <fullName evidence="4">Uncharacterized protein LOC112451936</fullName>
    </submittedName>
</protein>
<evidence type="ECO:0000259" key="2">
    <source>
        <dbReference type="PROSITE" id="PS50940"/>
    </source>
</evidence>
<dbReference type="AlphaFoldDB" id="A0A6J1PDM5"/>
<dbReference type="Pfam" id="PF01607">
    <property type="entry name" value="CBM_14"/>
    <property type="match status" value="1"/>
</dbReference>
<reference evidence="4" key="1">
    <citation type="submission" date="2025-08" db="UniProtKB">
        <authorList>
            <consortium name="RefSeq"/>
        </authorList>
    </citation>
    <scope>IDENTIFICATION</scope>
    <source>
        <tissue evidence="4">Whole body</tissue>
    </source>
</reference>
<dbReference type="SMART" id="SM00494">
    <property type="entry name" value="ChtBD2"/>
    <property type="match status" value="1"/>
</dbReference>
<dbReference type="InterPro" id="IPR036508">
    <property type="entry name" value="Chitin-bd_dom_sf"/>
</dbReference>
<organism evidence="3 4">
    <name type="scientific">Temnothorax curvispinosus</name>
    <dbReference type="NCBI Taxonomy" id="300111"/>
    <lineage>
        <taxon>Eukaryota</taxon>
        <taxon>Metazoa</taxon>
        <taxon>Ecdysozoa</taxon>
        <taxon>Arthropoda</taxon>
        <taxon>Hexapoda</taxon>
        <taxon>Insecta</taxon>
        <taxon>Pterygota</taxon>
        <taxon>Neoptera</taxon>
        <taxon>Endopterygota</taxon>
        <taxon>Hymenoptera</taxon>
        <taxon>Apocrita</taxon>
        <taxon>Aculeata</taxon>
        <taxon>Formicoidea</taxon>
        <taxon>Formicidae</taxon>
        <taxon>Myrmicinae</taxon>
        <taxon>Temnothorax</taxon>
    </lineage>
</organism>
<dbReference type="GeneID" id="112451936"/>
<evidence type="ECO:0000313" key="3">
    <source>
        <dbReference type="Proteomes" id="UP000504618"/>
    </source>
</evidence>
<gene>
    <name evidence="4" type="primary">LOC112451936</name>
</gene>
<feature type="chain" id="PRO_5026953498" evidence="1">
    <location>
        <begin position="27"/>
        <end position="82"/>
    </location>
</feature>